<sequence length="173" mass="19268">MCPECSGPCYMATLQPGHQNSEIERAAAVGRKQSFESVYLRSCISNRVPSTSKKMDTNMVSPMPEMAPMAEFDKSPPSPMELSPPATAPLDDLPPPPTTNHSAGQSPKNNDSSNNKEINIVKWMNMARETTERDTWRKKSRIFSRVHRKPGEKWDERSHQVAVVVVAADATTR</sequence>
<organism evidence="2 3">
    <name type="scientific">Polyplax serrata</name>
    <name type="common">Common mouse louse</name>
    <dbReference type="NCBI Taxonomy" id="468196"/>
    <lineage>
        <taxon>Eukaryota</taxon>
        <taxon>Metazoa</taxon>
        <taxon>Ecdysozoa</taxon>
        <taxon>Arthropoda</taxon>
        <taxon>Hexapoda</taxon>
        <taxon>Insecta</taxon>
        <taxon>Pterygota</taxon>
        <taxon>Neoptera</taxon>
        <taxon>Paraneoptera</taxon>
        <taxon>Psocodea</taxon>
        <taxon>Troctomorpha</taxon>
        <taxon>Phthiraptera</taxon>
        <taxon>Anoplura</taxon>
        <taxon>Polyplacidae</taxon>
        <taxon>Polyplax</taxon>
    </lineage>
</organism>
<feature type="compositionally biased region" description="Polar residues" evidence="1">
    <location>
        <begin position="99"/>
        <end position="117"/>
    </location>
</feature>
<proteinExistence type="predicted"/>
<reference evidence="2 3" key="1">
    <citation type="submission" date="2023-10" db="EMBL/GenBank/DDBJ databases">
        <title>Genomes of two closely related lineages of the louse Polyplax serrata with different host specificities.</title>
        <authorList>
            <person name="Martinu J."/>
            <person name="Tarabai H."/>
            <person name="Stefka J."/>
            <person name="Hypsa V."/>
        </authorList>
    </citation>
    <scope>NUCLEOTIDE SEQUENCE [LARGE SCALE GENOMIC DNA]</scope>
    <source>
        <strain evidence="2">HR10_N</strain>
    </source>
</reference>
<evidence type="ECO:0000313" key="3">
    <source>
        <dbReference type="Proteomes" id="UP001372834"/>
    </source>
</evidence>
<evidence type="ECO:0000256" key="1">
    <source>
        <dbReference type="SAM" id="MobiDB-lite"/>
    </source>
</evidence>
<dbReference type="AlphaFoldDB" id="A0AAN8S2S7"/>
<feature type="region of interest" description="Disordered" evidence="1">
    <location>
        <begin position="49"/>
        <end position="119"/>
    </location>
</feature>
<protein>
    <submittedName>
        <fullName evidence="2">Uncharacterized protein</fullName>
    </submittedName>
</protein>
<gene>
    <name evidence="2" type="ORF">RUM43_014157</name>
</gene>
<dbReference type="Proteomes" id="UP001372834">
    <property type="component" value="Unassembled WGS sequence"/>
</dbReference>
<name>A0AAN8S2S7_POLSC</name>
<accession>A0AAN8S2S7</accession>
<evidence type="ECO:0000313" key="2">
    <source>
        <dbReference type="EMBL" id="KAK6617928.1"/>
    </source>
</evidence>
<dbReference type="EMBL" id="JAWJWE010000043">
    <property type="protein sequence ID" value="KAK6617928.1"/>
    <property type="molecule type" value="Genomic_DNA"/>
</dbReference>
<comment type="caution">
    <text evidence="2">The sequence shown here is derived from an EMBL/GenBank/DDBJ whole genome shotgun (WGS) entry which is preliminary data.</text>
</comment>